<gene>
    <name evidence="7" type="primary">LOC113494297</name>
</gene>
<dbReference type="PANTHER" id="PTHR47160">
    <property type="entry name" value="PUTATIVE-RELATED"/>
    <property type="match status" value="1"/>
</dbReference>
<protein>
    <submittedName>
        <fullName evidence="7">Uncharacterized protein LOC113494297</fullName>
    </submittedName>
</protein>
<feature type="domain" description="FLYWCH-type" evidence="4">
    <location>
        <begin position="18"/>
        <end position="75"/>
    </location>
</feature>
<organism evidence="6 7">
    <name type="scientific">Trichoplusia ni</name>
    <name type="common">Cabbage looper</name>
    <dbReference type="NCBI Taxonomy" id="7111"/>
    <lineage>
        <taxon>Eukaryota</taxon>
        <taxon>Metazoa</taxon>
        <taxon>Ecdysozoa</taxon>
        <taxon>Arthropoda</taxon>
        <taxon>Hexapoda</taxon>
        <taxon>Insecta</taxon>
        <taxon>Pterygota</taxon>
        <taxon>Neoptera</taxon>
        <taxon>Endopterygota</taxon>
        <taxon>Lepidoptera</taxon>
        <taxon>Glossata</taxon>
        <taxon>Ditrysia</taxon>
        <taxon>Noctuoidea</taxon>
        <taxon>Noctuidae</taxon>
        <taxon>Plusiinae</taxon>
        <taxon>Trichoplusia</taxon>
    </lineage>
</organism>
<dbReference type="GeneID" id="113494297"/>
<dbReference type="GO" id="GO:0008270">
    <property type="term" value="F:zinc ion binding"/>
    <property type="evidence" value="ECO:0007669"/>
    <property type="project" value="UniProtKB-KW"/>
</dbReference>
<evidence type="ECO:0000259" key="5">
    <source>
        <dbReference type="Pfam" id="PF10551"/>
    </source>
</evidence>
<evidence type="ECO:0000259" key="4">
    <source>
        <dbReference type="Pfam" id="PF04500"/>
    </source>
</evidence>
<keyword evidence="1" id="KW-0479">Metal-binding</keyword>
<evidence type="ECO:0000313" key="7">
    <source>
        <dbReference type="RefSeq" id="XP_026728382.1"/>
    </source>
</evidence>
<dbReference type="OrthoDB" id="10029846at2759"/>
<evidence type="ECO:0000256" key="2">
    <source>
        <dbReference type="ARBA" id="ARBA00022771"/>
    </source>
</evidence>
<dbReference type="Pfam" id="PF10551">
    <property type="entry name" value="MULE"/>
    <property type="match status" value="1"/>
</dbReference>
<dbReference type="Pfam" id="PF04500">
    <property type="entry name" value="FLYWCH"/>
    <property type="match status" value="1"/>
</dbReference>
<dbReference type="RefSeq" id="XP_026728382.1">
    <property type="nucleotide sequence ID" value="XM_026872581.1"/>
</dbReference>
<dbReference type="Gene3D" id="2.20.25.240">
    <property type="match status" value="1"/>
</dbReference>
<dbReference type="InterPro" id="IPR018289">
    <property type="entry name" value="MULE_transposase_dom"/>
</dbReference>
<evidence type="ECO:0000313" key="6">
    <source>
        <dbReference type="Proteomes" id="UP000322000"/>
    </source>
</evidence>
<sequence length="456" mass="53232">MDGAQASTSQCVSTREGTSRKGGRLLFRGGYEYNWKRQNKDSTELWRCAKKNTCSASIKTKRDPLIVLHETSHNHEPKNLETREIKQQMEKCTNTVQHDVSIPIPQIFSEHMEILKQKGIHNLPKFENVSKHLYQKRNNSIGARRLCFSKAAELIIPEKYLFLLFADYQDRDKRILIFGHKDFIGHLRQSRRFFFDGTFKICPKAFYQLFTIHADIGSTEEFVNVIPILYALLPDKKLDTYQILFEIIKSQLPEWEPTYATMDFEVAIIVALQNIFPDVKITGCNFHFNQCLWRRAKTLNLDKTQTGKAHIKLCAALSHIPKHFVEDGWLYIMAESPSSENFTKFNDYFVNTWLEDKVLSNIWCTYNEYHKTNNIVESWNHKIKKIIKVKPNIGQLLQGLNKDVQFYSEQLRQPGGIKISKRKPDTLVRNWKIQTTVQELLNGQISIGHCLEKLKF</sequence>
<dbReference type="KEGG" id="tnl:113494297"/>
<keyword evidence="2" id="KW-0863">Zinc-finger</keyword>
<evidence type="ECO:0000256" key="3">
    <source>
        <dbReference type="ARBA" id="ARBA00022833"/>
    </source>
</evidence>
<dbReference type="AlphaFoldDB" id="A0A7E5VJA8"/>
<keyword evidence="3" id="KW-0862">Zinc</keyword>
<dbReference type="PANTHER" id="PTHR47160:SF10">
    <property type="entry name" value="MULE TRANSPOSASE DOMAIN-CONTAINING PROTEIN"/>
    <property type="match status" value="1"/>
</dbReference>
<dbReference type="InterPro" id="IPR007588">
    <property type="entry name" value="Znf_FLYWCH"/>
</dbReference>
<dbReference type="InParanoid" id="A0A7E5VJA8"/>
<feature type="domain" description="MULE transposase" evidence="5">
    <location>
        <begin position="194"/>
        <end position="290"/>
    </location>
</feature>
<accession>A0A7E5VJA8</accession>
<proteinExistence type="predicted"/>
<reference evidence="7" key="1">
    <citation type="submission" date="2025-08" db="UniProtKB">
        <authorList>
            <consortium name="RefSeq"/>
        </authorList>
    </citation>
    <scope>IDENTIFICATION</scope>
</reference>
<name>A0A7E5VJA8_TRINI</name>
<dbReference type="Proteomes" id="UP000322000">
    <property type="component" value="Chromosome 5"/>
</dbReference>
<keyword evidence="6" id="KW-1185">Reference proteome</keyword>
<evidence type="ECO:0000256" key="1">
    <source>
        <dbReference type="ARBA" id="ARBA00022723"/>
    </source>
</evidence>